<accession>A0A840V419</accession>
<comment type="caution">
    <text evidence="2">The sequence shown here is derived from an EMBL/GenBank/DDBJ whole genome shotgun (WGS) entry which is preliminary data.</text>
</comment>
<keyword evidence="1" id="KW-0175">Coiled coil</keyword>
<proteinExistence type="predicted"/>
<name>A0A840V419_9BACT</name>
<feature type="coiled-coil region" evidence="1">
    <location>
        <begin position="38"/>
        <end position="120"/>
    </location>
</feature>
<reference evidence="2 3" key="1">
    <citation type="submission" date="2020-08" db="EMBL/GenBank/DDBJ databases">
        <title>Genomic Encyclopedia of Type Strains, Phase IV (KMG-IV): sequencing the most valuable type-strain genomes for metagenomic binning, comparative biology and taxonomic classification.</title>
        <authorList>
            <person name="Goeker M."/>
        </authorList>
    </citation>
    <scope>NUCLEOTIDE SEQUENCE [LARGE SCALE GENOMIC DNA]</scope>
    <source>
        <strain evidence="2 3">YC6886</strain>
    </source>
</reference>
<dbReference type="Proteomes" id="UP000557717">
    <property type="component" value="Unassembled WGS sequence"/>
</dbReference>
<keyword evidence="3" id="KW-1185">Reference proteome</keyword>
<dbReference type="EMBL" id="JACHFD010000002">
    <property type="protein sequence ID" value="MBB5350394.1"/>
    <property type="molecule type" value="Genomic_DNA"/>
</dbReference>
<dbReference type="RefSeq" id="WP_184015646.1">
    <property type="nucleotide sequence ID" value="NZ_JACHFD010000002.1"/>
</dbReference>
<protein>
    <submittedName>
        <fullName evidence="2">Uncharacterized protein</fullName>
    </submittedName>
</protein>
<evidence type="ECO:0000313" key="2">
    <source>
        <dbReference type="EMBL" id="MBB5350394.1"/>
    </source>
</evidence>
<evidence type="ECO:0000313" key="3">
    <source>
        <dbReference type="Proteomes" id="UP000557717"/>
    </source>
</evidence>
<sequence length="224" mass="24615">MDTLKILLGATLALILGALIAFVGKMNTGMKDAPAEEIAKMRQTISEMEQEITRLQDEKERRTLQEAVEAPSGTDLVTRDEAQQRDEEIEARLKQLEELNVEAELDAKRAEDEAQFLTGRTAEGRDKSARRARVINDAMLIARVAQWQSDPNYGDFAVLDVVSPDNVQSGSVLAIRRNGGILGKLRVGEVTFEGAIANPVTQFGEIKPEAGDELILDEVVQLAN</sequence>
<dbReference type="AlphaFoldDB" id="A0A840V419"/>
<evidence type="ECO:0000256" key="1">
    <source>
        <dbReference type="SAM" id="Coils"/>
    </source>
</evidence>
<gene>
    <name evidence="2" type="ORF">HNR46_000618</name>
</gene>
<organism evidence="2 3">
    <name type="scientific">Haloferula luteola</name>
    <dbReference type="NCBI Taxonomy" id="595692"/>
    <lineage>
        <taxon>Bacteria</taxon>
        <taxon>Pseudomonadati</taxon>
        <taxon>Verrucomicrobiota</taxon>
        <taxon>Verrucomicrobiia</taxon>
        <taxon>Verrucomicrobiales</taxon>
        <taxon>Verrucomicrobiaceae</taxon>
        <taxon>Haloferula</taxon>
    </lineage>
</organism>